<dbReference type="PATRIC" id="fig|889306.3.peg.2738"/>
<dbReference type="PROSITE" id="PS00371">
    <property type="entry name" value="PTS_EIIA_TYPE_1_HIS"/>
    <property type="match status" value="1"/>
</dbReference>
<keyword evidence="3" id="KW-0762">Sugar transport</keyword>
<dbReference type="PROSITE" id="PS51093">
    <property type="entry name" value="PTS_EIIA_TYPE_1"/>
    <property type="match status" value="1"/>
</dbReference>
<keyword evidence="9" id="KW-1185">Reference proteome</keyword>
<gene>
    <name evidence="8" type="ORF">KP78_27250</name>
</gene>
<proteinExistence type="predicted"/>
<comment type="subcellular location">
    <subcellularLocation>
        <location evidence="1">Cytoplasm</location>
    </subcellularLocation>
</comment>
<feature type="domain" description="PTS EIIA type-1" evidence="7">
    <location>
        <begin position="23"/>
        <end position="127"/>
    </location>
</feature>
<dbReference type="GO" id="GO:0016301">
    <property type="term" value="F:kinase activity"/>
    <property type="evidence" value="ECO:0007669"/>
    <property type="project" value="UniProtKB-KW"/>
</dbReference>
<dbReference type="EMBL" id="JXRP01000018">
    <property type="protein sequence ID" value="KIL45181.1"/>
    <property type="molecule type" value="Genomic_DNA"/>
</dbReference>
<evidence type="ECO:0000256" key="2">
    <source>
        <dbReference type="ARBA" id="ARBA00022448"/>
    </source>
</evidence>
<evidence type="ECO:0000256" key="3">
    <source>
        <dbReference type="ARBA" id="ARBA00022597"/>
    </source>
</evidence>
<dbReference type="SUPFAM" id="SSF51261">
    <property type="entry name" value="Duplicated hybrid motif"/>
    <property type="match status" value="1"/>
</dbReference>
<dbReference type="STRING" id="889306.KP78_27250"/>
<dbReference type="Gene3D" id="2.70.70.10">
    <property type="entry name" value="Glucose Permease (Domain IIA)"/>
    <property type="match status" value="1"/>
</dbReference>
<dbReference type="InterPro" id="IPR001127">
    <property type="entry name" value="PTS_EIIA_1_perm"/>
</dbReference>
<dbReference type="NCBIfam" id="TIGR00830">
    <property type="entry name" value="PTBA"/>
    <property type="match status" value="1"/>
</dbReference>
<dbReference type="PANTHER" id="PTHR45008:SF1">
    <property type="entry name" value="PTS SYSTEM GLUCOSE-SPECIFIC EIIA COMPONENT"/>
    <property type="match status" value="1"/>
</dbReference>
<evidence type="ECO:0000259" key="7">
    <source>
        <dbReference type="PROSITE" id="PS51093"/>
    </source>
</evidence>
<comment type="caution">
    <text evidence="8">The sequence shown here is derived from an EMBL/GenBank/DDBJ whole genome shotgun (WGS) entry which is preliminary data.</text>
</comment>
<keyword evidence="5" id="KW-0598">Phosphotransferase system</keyword>
<evidence type="ECO:0000256" key="6">
    <source>
        <dbReference type="ARBA" id="ARBA00022777"/>
    </source>
</evidence>
<dbReference type="GO" id="GO:0009401">
    <property type="term" value="P:phosphoenolpyruvate-dependent sugar phosphotransferase system"/>
    <property type="evidence" value="ECO:0007669"/>
    <property type="project" value="UniProtKB-KW"/>
</dbReference>
<name>A0A0C2VL48_9BACL</name>
<evidence type="ECO:0000256" key="1">
    <source>
        <dbReference type="ARBA" id="ARBA00004496"/>
    </source>
</evidence>
<dbReference type="InterPro" id="IPR011055">
    <property type="entry name" value="Dup_hybrid_motif"/>
</dbReference>
<protein>
    <submittedName>
        <fullName evidence="8">PTS beta-glucoside transporter subunit IIABC</fullName>
        <ecNumber evidence="8">2.7.1.69</ecNumber>
    </submittedName>
</protein>
<dbReference type="Pfam" id="PF00358">
    <property type="entry name" value="PTS_EIIA_1"/>
    <property type="match status" value="1"/>
</dbReference>
<accession>A0A0C2VL48</accession>
<evidence type="ECO:0000313" key="8">
    <source>
        <dbReference type="EMBL" id="KIL45181.1"/>
    </source>
</evidence>
<dbReference type="Proteomes" id="UP000031938">
    <property type="component" value="Unassembled WGS sequence"/>
</dbReference>
<keyword evidence="4 8" id="KW-0808">Transferase</keyword>
<keyword evidence="2" id="KW-0813">Transport</keyword>
<organism evidence="8 9">
    <name type="scientific">Jeotgalibacillus soli</name>
    <dbReference type="NCBI Taxonomy" id="889306"/>
    <lineage>
        <taxon>Bacteria</taxon>
        <taxon>Bacillati</taxon>
        <taxon>Bacillota</taxon>
        <taxon>Bacilli</taxon>
        <taxon>Bacillales</taxon>
        <taxon>Caryophanaceae</taxon>
        <taxon>Jeotgalibacillus</taxon>
    </lineage>
</organism>
<dbReference type="GO" id="GO:0005737">
    <property type="term" value="C:cytoplasm"/>
    <property type="evidence" value="ECO:0007669"/>
    <property type="project" value="UniProtKB-SubCell"/>
</dbReference>
<evidence type="ECO:0000313" key="9">
    <source>
        <dbReference type="Proteomes" id="UP000031938"/>
    </source>
</evidence>
<keyword evidence="6" id="KW-0418">Kinase</keyword>
<dbReference type="EC" id="2.7.1.69" evidence="8"/>
<dbReference type="FunFam" id="2.70.70.10:FF:000001">
    <property type="entry name" value="PTS system glucose-specific IIA component"/>
    <property type="match status" value="1"/>
</dbReference>
<evidence type="ECO:0000256" key="4">
    <source>
        <dbReference type="ARBA" id="ARBA00022679"/>
    </source>
</evidence>
<dbReference type="AlphaFoldDB" id="A0A0C2VL48"/>
<dbReference type="PANTHER" id="PTHR45008">
    <property type="entry name" value="PTS SYSTEM GLUCOSE-SPECIFIC EIIA COMPONENT"/>
    <property type="match status" value="1"/>
</dbReference>
<dbReference type="InterPro" id="IPR050890">
    <property type="entry name" value="PTS_EIIA_component"/>
</dbReference>
<reference evidence="8 9" key="1">
    <citation type="submission" date="2015-01" db="EMBL/GenBank/DDBJ databases">
        <title>Genome sequencing of Jeotgalibacillus soli.</title>
        <authorList>
            <person name="Goh K.M."/>
            <person name="Chan K.-G."/>
            <person name="Yaakop A.S."/>
            <person name="Ee R."/>
            <person name="Gan H.M."/>
            <person name="Chan C.S."/>
        </authorList>
    </citation>
    <scope>NUCLEOTIDE SEQUENCE [LARGE SCALE GENOMIC DNA]</scope>
    <source>
        <strain evidence="8 9">P9</strain>
    </source>
</reference>
<sequence length="153" mass="16427">MVRKTMISSPLNGEVKPLNSVNDQVFASGALGKGVAIEPVSGQVYSPVSGKVMTLFPTGHAIGLLSDDGVEVLIHIGIDTVQLNGEYFSPKVKQGDQVSKGDLLVEFDVKKIQEAGYQTITPVIITNTNDYLDVLETEKPTINQNDDLLTIIA</sequence>
<evidence type="ECO:0000256" key="5">
    <source>
        <dbReference type="ARBA" id="ARBA00022683"/>
    </source>
</evidence>